<evidence type="ECO:0000313" key="4">
    <source>
        <dbReference type="Proteomes" id="UP000309215"/>
    </source>
</evidence>
<dbReference type="PANTHER" id="PTHR46268">
    <property type="entry name" value="STRESS RESPONSE PROTEIN NHAX"/>
    <property type="match status" value="1"/>
</dbReference>
<accession>A0A4V5PN25</accession>
<dbReference type="SUPFAM" id="SSF52402">
    <property type="entry name" value="Adenine nucleotide alpha hydrolases-like"/>
    <property type="match status" value="1"/>
</dbReference>
<evidence type="ECO:0000259" key="2">
    <source>
        <dbReference type="Pfam" id="PF00582"/>
    </source>
</evidence>
<feature type="domain" description="UspA" evidence="2">
    <location>
        <begin position="8"/>
        <end position="141"/>
    </location>
</feature>
<comment type="caution">
    <text evidence="3">The sequence shown here is derived from an EMBL/GenBank/DDBJ whole genome shotgun (WGS) entry which is preliminary data.</text>
</comment>
<dbReference type="PRINTS" id="PR01438">
    <property type="entry name" value="UNVRSLSTRESS"/>
</dbReference>
<dbReference type="Pfam" id="PF00582">
    <property type="entry name" value="Usp"/>
    <property type="match status" value="1"/>
</dbReference>
<evidence type="ECO:0000313" key="3">
    <source>
        <dbReference type="EMBL" id="TKD09186.1"/>
    </source>
</evidence>
<dbReference type="InterPro" id="IPR006016">
    <property type="entry name" value="UspA"/>
</dbReference>
<dbReference type="EMBL" id="SSMQ01000011">
    <property type="protein sequence ID" value="TKD09186.1"/>
    <property type="molecule type" value="Genomic_DNA"/>
</dbReference>
<dbReference type="InterPro" id="IPR006015">
    <property type="entry name" value="Universal_stress_UspA"/>
</dbReference>
<evidence type="ECO:0000256" key="1">
    <source>
        <dbReference type="ARBA" id="ARBA00008791"/>
    </source>
</evidence>
<proteinExistence type="inferred from homology"/>
<dbReference type="AlphaFoldDB" id="A0A4V5PN25"/>
<comment type="similarity">
    <text evidence="1">Belongs to the universal stress protein A family.</text>
</comment>
<sequence>MTTGANVKLLVPIDFEAASAKALALAKDLAARLGGQVVLVHAYQLPVYTYPGLEPTLLPGFHTEVAAAAQRAVEQLAQQEGVSAVLRQGDPATEVLAAAEELGATMIVMGTHGRTGVAHLILGSVAEKIVRKSPVPVVTVRED</sequence>
<dbReference type="Proteomes" id="UP000309215">
    <property type="component" value="Unassembled WGS sequence"/>
</dbReference>
<dbReference type="PANTHER" id="PTHR46268:SF6">
    <property type="entry name" value="UNIVERSAL STRESS PROTEIN UP12"/>
    <property type="match status" value="1"/>
</dbReference>
<gene>
    <name evidence="3" type="ORF">E8A74_12980</name>
</gene>
<protein>
    <submittedName>
        <fullName evidence="3">Universal stress protein</fullName>
    </submittedName>
</protein>
<reference evidence="3 4" key="1">
    <citation type="submission" date="2019-04" db="EMBL/GenBank/DDBJ databases">
        <authorList>
            <person name="Li Y."/>
            <person name="Wang J."/>
        </authorList>
    </citation>
    <scope>NUCLEOTIDE SEQUENCE [LARGE SCALE GENOMIC DNA]</scope>
    <source>
        <strain evidence="3 4">DSM 14668</strain>
    </source>
</reference>
<name>A0A4V5PN25_9BACT</name>
<dbReference type="Gene3D" id="3.40.50.620">
    <property type="entry name" value="HUPs"/>
    <property type="match status" value="1"/>
</dbReference>
<dbReference type="InterPro" id="IPR014729">
    <property type="entry name" value="Rossmann-like_a/b/a_fold"/>
</dbReference>
<dbReference type="OrthoDB" id="9788959at2"/>
<keyword evidence="4" id="KW-1185">Reference proteome</keyword>
<dbReference type="CDD" id="cd00293">
    <property type="entry name" value="USP-like"/>
    <property type="match status" value="1"/>
</dbReference>
<organism evidence="3 4">
    <name type="scientific">Polyangium fumosum</name>
    <dbReference type="NCBI Taxonomy" id="889272"/>
    <lineage>
        <taxon>Bacteria</taxon>
        <taxon>Pseudomonadati</taxon>
        <taxon>Myxococcota</taxon>
        <taxon>Polyangia</taxon>
        <taxon>Polyangiales</taxon>
        <taxon>Polyangiaceae</taxon>
        <taxon>Polyangium</taxon>
    </lineage>
</organism>